<evidence type="ECO:0000256" key="3">
    <source>
        <dbReference type="ARBA" id="ARBA00022692"/>
    </source>
</evidence>
<keyword evidence="6 7" id="KW-0472">Membrane</keyword>
<dbReference type="PANTHER" id="PTHR31503:SF36">
    <property type="entry name" value="SODIUM_CALCIUM EXCHANGER MEMBRANE REGION DOMAIN-CONTAINING PROTEIN"/>
    <property type="match status" value="1"/>
</dbReference>
<dbReference type="GO" id="GO:0016020">
    <property type="term" value="C:membrane"/>
    <property type="evidence" value="ECO:0007669"/>
    <property type="project" value="InterPro"/>
</dbReference>
<keyword evidence="2" id="KW-0813">Transport</keyword>
<dbReference type="Pfam" id="PF01699">
    <property type="entry name" value="Na_Ca_ex"/>
    <property type="match status" value="2"/>
</dbReference>
<feature type="transmembrane region" description="Helical" evidence="7">
    <location>
        <begin position="12"/>
        <end position="30"/>
    </location>
</feature>
<feature type="transmembrane region" description="Helical" evidence="7">
    <location>
        <begin position="425"/>
        <end position="447"/>
    </location>
</feature>
<evidence type="ECO:0000313" key="10">
    <source>
        <dbReference type="Proteomes" id="UP001165289"/>
    </source>
</evidence>
<feature type="domain" description="Sodium/calcium exchanger membrane region" evidence="8">
    <location>
        <begin position="351"/>
        <end position="499"/>
    </location>
</feature>
<evidence type="ECO:0000256" key="2">
    <source>
        <dbReference type="ARBA" id="ARBA00022448"/>
    </source>
</evidence>
<accession>A0AAV7JTJ9</accession>
<sequence>MEYFRKKLSYSVKICFLAICVGVMYSQTVYSSVLLSKASNNTNSSSWLDHCDSNVFPCSDKIVGNIVLIIFYGLTLAFAAKLISDGAELLLDLGLPAGLIGGVILPILGAVPDCAMIAVSGLGPKDEAQTQLSVGMGTLAGSTILLLSVAWSVSLLLGRVDLVKEGNRTVGIDKQCTGFSLYKQGAEISKQVTVVAIIMMITAFPYLIVQSADWVFGATKLKQAQPLYVKYAALVTMIICLVFFVMYIVIQVIMSVKIGTARVNRHQKKMVAEAAKAFYMTMFDKKINEKIGQEEKNSLLEKKYFGAWKIAAATRVPDSYKEEDEEQHLIPKEKEEKNARDPKWLIAIKSISQLVIGVFMVTFFSDPMCNALSAMTDVRNIQHIPISSFYLSFIITPVCSNASELVSSFIFALKKEKENIALTYAQLYGAATMNNTLCLAVFAGLVYFRDLEWFFSAEVTVILLVEFTVGITALAFFRIYYVFLLFFIILLYPLSLAIVVLLENLVHWG</sequence>
<comment type="subcellular location">
    <subcellularLocation>
        <location evidence="1">Endomembrane system</location>
        <topology evidence="1">Multi-pass membrane protein</topology>
    </subcellularLocation>
</comment>
<gene>
    <name evidence="9" type="ORF">LOD99_5008</name>
</gene>
<comment type="caution">
    <text evidence="9">The sequence shown here is derived from an EMBL/GenBank/DDBJ whole genome shotgun (WGS) entry which is preliminary data.</text>
</comment>
<keyword evidence="4 7" id="KW-1133">Transmembrane helix</keyword>
<evidence type="ECO:0000313" key="9">
    <source>
        <dbReference type="EMBL" id="KAI6651760.1"/>
    </source>
</evidence>
<dbReference type="GO" id="GO:0015369">
    <property type="term" value="F:calcium:proton antiporter activity"/>
    <property type="evidence" value="ECO:0007669"/>
    <property type="project" value="TreeGrafter"/>
</dbReference>
<dbReference type="InterPro" id="IPR004713">
    <property type="entry name" value="CaH_exchang"/>
</dbReference>
<keyword evidence="5" id="KW-0406">Ion transport</keyword>
<feature type="transmembrane region" description="Helical" evidence="7">
    <location>
        <begin position="139"/>
        <end position="158"/>
    </location>
</feature>
<evidence type="ECO:0000259" key="8">
    <source>
        <dbReference type="Pfam" id="PF01699"/>
    </source>
</evidence>
<dbReference type="GO" id="GO:0006874">
    <property type="term" value="P:intracellular calcium ion homeostasis"/>
    <property type="evidence" value="ECO:0007669"/>
    <property type="project" value="TreeGrafter"/>
</dbReference>
<feature type="transmembrane region" description="Helical" evidence="7">
    <location>
        <begin position="228"/>
        <end position="250"/>
    </location>
</feature>
<dbReference type="Proteomes" id="UP001165289">
    <property type="component" value="Unassembled WGS sequence"/>
</dbReference>
<feature type="transmembrane region" description="Helical" evidence="7">
    <location>
        <begin position="95"/>
        <end position="119"/>
    </location>
</feature>
<reference evidence="9 10" key="1">
    <citation type="journal article" date="2023" name="BMC Biol.">
        <title>The compact genome of the sponge Oopsacas minuta (Hexactinellida) is lacking key metazoan core genes.</title>
        <authorList>
            <person name="Santini S."/>
            <person name="Schenkelaars Q."/>
            <person name="Jourda C."/>
            <person name="Duchesne M."/>
            <person name="Belahbib H."/>
            <person name="Rocher C."/>
            <person name="Selva M."/>
            <person name="Riesgo A."/>
            <person name="Vervoort M."/>
            <person name="Leys S.P."/>
            <person name="Kodjabachian L."/>
            <person name="Le Bivic A."/>
            <person name="Borchiellini C."/>
            <person name="Claverie J.M."/>
            <person name="Renard E."/>
        </authorList>
    </citation>
    <scope>NUCLEOTIDE SEQUENCE [LARGE SCALE GENOMIC DNA]</scope>
    <source>
        <strain evidence="9">SPO-2</strain>
    </source>
</reference>
<keyword evidence="10" id="KW-1185">Reference proteome</keyword>
<feature type="transmembrane region" description="Helical" evidence="7">
    <location>
        <begin position="192"/>
        <end position="208"/>
    </location>
</feature>
<protein>
    <recommendedName>
        <fullName evidence="8">Sodium/calcium exchanger membrane region domain-containing protein</fullName>
    </recommendedName>
</protein>
<evidence type="ECO:0000256" key="5">
    <source>
        <dbReference type="ARBA" id="ARBA00023065"/>
    </source>
</evidence>
<keyword evidence="3 7" id="KW-0812">Transmembrane</keyword>
<evidence type="ECO:0000256" key="1">
    <source>
        <dbReference type="ARBA" id="ARBA00004127"/>
    </source>
</evidence>
<feature type="transmembrane region" description="Helical" evidence="7">
    <location>
        <begin position="453"/>
        <end position="474"/>
    </location>
</feature>
<dbReference type="InterPro" id="IPR004837">
    <property type="entry name" value="NaCa_Exmemb"/>
</dbReference>
<dbReference type="AlphaFoldDB" id="A0AAV7JTJ9"/>
<name>A0AAV7JTJ9_9METZ</name>
<dbReference type="EMBL" id="JAKMXF010000302">
    <property type="protein sequence ID" value="KAI6651760.1"/>
    <property type="molecule type" value="Genomic_DNA"/>
</dbReference>
<organism evidence="9 10">
    <name type="scientific">Oopsacas minuta</name>
    <dbReference type="NCBI Taxonomy" id="111878"/>
    <lineage>
        <taxon>Eukaryota</taxon>
        <taxon>Metazoa</taxon>
        <taxon>Porifera</taxon>
        <taxon>Hexactinellida</taxon>
        <taxon>Hexasterophora</taxon>
        <taxon>Lyssacinosida</taxon>
        <taxon>Leucopsacidae</taxon>
        <taxon>Oopsacas</taxon>
    </lineage>
</organism>
<feature type="transmembrane region" description="Helical" evidence="7">
    <location>
        <begin position="62"/>
        <end position="83"/>
    </location>
</feature>
<proteinExistence type="predicted"/>
<dbReference type="GO" id="GO:0012505">
    <property type="term" value="C:endomembrane system"/>
    <property type="evidence" value="ECO:0007669"/>
    <property type="project" value="UniProtKB-SubCell"/>
</dbReference>
<feature type="transmembrane region" description="Helical" evidence="7">
    <location>
        <begin position="481"/>
        <end position="502"/>
    </location>
</feature>
<evidence type="ECO:0000256" key="6">
    <source>
        <dbReference type="ARBA" id="ARBA00023136"/>
    </source>
</evidence>
<feature type="transmembrane region" description="Helical" evidence="7">
    <location>
        <begin position="384"/>
        <end position="413"/>
    </location>
</feature>
<feature type="domain" description="Sodium/calcium exchanger membrane region" evidence="8">
    <location>
        <begin position="66"/>
        <end position="253"/>
    </location>
</feature>
<dbReference type="PANTHER" id="PTHR31503">
    <property type="entry name" value="VACUOLAR CALCIUM ION TRANSPORTER"/>
    <property type="match status" value="1"/>
</dbReference>
<evidence type="ECO:0000256" key="7">
    <source>
        <dbReference type="SAM" id="Phobius"/>
    </source>
</evidence>
<evidence type="ECO:0000256" key="4">
    <source>
        <dbReference type="ARBA" id="ARBA00022989"/>
    </source>
</evidence>